<protein>
    <recommendedName>
        <fullName evidence="5">L-lysine N6-monooxygenase MbtG</fullName>
        <ecNumber evidence="4">1.14.13.59</ecNumber>
    </recommendedName>
    <alternativeName>
        <fullName evidence="13">Lysine 6-N-hydroxylase</fullName>
    </alternativeName>
    <alternativeName>
        <fullName evidence="12">Lysine N6-hydroxylase</fullName>
    </alternativeName>
    <alternativeName>
        <fullName evidence="10">Lysine-N-oxygenase</fullName>
    </alternativeName>
    <alternativeName>
        <fullName evidence="11">Mycobactin synthase protein G</fullName>
    </alternativeName>
</protein>
<evidence type="ECO:0000256" key="14">
    <source>
        <dbReference type="ARBA" id="ARBA00048407"/>
    </source>
</evidence>
<name>A0A4Y8LCN0_9BACL</name>
<dbReference type="GO" id="GO:0047091">
    <property type="term" value="F:L-lysine 6-monooxygenase (NADPH) activity"/>
    <property type="evidence" value="ECO:0007669"/>
    <property type="project" value="UniProtKB-EC"/>
</dbReference>
<evidence type="ECO:0000256" key="9">
    <source>
        <dbReference type="ARBA" id="ARBA00023002"/>
    </source>
</evidence>
<dbReference type="Gene3D" id="3.50.50.60">
    <property type="entry name" value="FAD/NAD(P)-binding domain"/>
    <property type="match status" value="1"/>
</dbReference>
<comment type="pathway">
    <text evidence="2">Siderophore biosynthesis.</text>
</comment>
<comment type="catalytic activity">
    <reaction evidence="14">
        <text>L-lysine + NADPH + O2 = N(6)-hydroxy-L-lysine + NADP(+) + H2O</text>
        <dbReference type="Rhea" id="RHEA:23228"/>
        <dbReference type="ChEBI" id="CHEBI:15377"/>
        <dbReference type="ChEBI" id="CHEBI:15379"/>
        <dbReference type="ChEBI" id="CHEBI:32551"/>
        <dbReference type="ChEBI" id="CHEBI:57783"/>
        <dbReference type="ChEBI" id="CHEBI:57820"/>
        <dbReference type="ChEBI" id="CHEBI:58349"/>
        <dbReference type="EC" id="1.14.13.59"/>
    </reaction>
</comment>
<evidence type="ECO:0000256" key="10">
    <source>
        <dbReference type="ARBA" id="ARBA00029939"/>
    </source>
</evidence>
<comment type="similarity">
    <text evidence="3">Belongs to the lysine N(6)-hydroxylase/L-ornithine N(5)-oxygenase family.</text>
</comment>
<organism evidence="15 16">
    <name type="scientific">Jeotgalibacillus salarius</name>
    <dbReference type="NCBI Taxonomy" id="546023"/>
    <lineage>
        <taxon>Bacteria</taxon>
        <taxon>Bacillati</taxon>
        <taxon>Bacillota</taxon>
        <taxon>Bacilli</taxon>
        <taxon>Bacillales</taxon>
        <taxon>Caryophanaceae</taxon>
        <taxon>Jeotgalibacillus</taxon>
    </lineage>
</organism>
<keyword evidence="16" id="KW-1185">Reference proteome</keyword>
<sequence>MRAGDDGMKIYDLIGIGLGPYHLGMAALIQEADAFDALFFEKNDEFNWHPGMLIDGTDLQVAFLADLATFANPKSQFTYLNYLHEHNRMYQFFSFKEFEMPREEYNHYAKWAASRLDNCLYSRSVVSIQDQSEKGYYEVTVGTAHGTNETYLAKNISLGTGSNPYLPSPARNTPGLSHSSEYTNIKEQYKNSESIAIIGSGQSAAEIFLDLLESQPYHNYHLSWYTRSPGILQLESSKFGQEFFTPDFTDYFHQLPLEKREHALSMLDYVRNGIAPATLNSIYRWMYHRSSGGKQLNITIQPNAELKDIYQKDHMLTSTFEHQLSHISFERSFDKIIAATGYQPNLPSFFSKAFNHAKMENGHFAVSRDYSLQFNENRPGNVFLLTSIEKTHGAEATNMGMAVNRNVHIINKIAGREVYKNPRNVTFQSFE</sequence>
<comment type="cofactor">
    <cofactor evidence="1">
        <name>FAD</name>
        <dbReference type="ChEBI" id="CHEBI:57692"/>
    </cofactor>
</comment>
<keyword evidence="7" id="KW-0274">FAD</keyword>
<reference evidence="15 16" key="1">
    <citation type="submission" date="2019-03" db="EMBL/GenBank/DDBJ databases">
        <authorList>
            <person name="Yang Y."/>
        </authorList>
    </citation>
    <scope>NUCLEOTIDE SEQUENCE [LARGE SCALE GENOMIC DNA]</scope>
    <source>
        <strain evidence="15 16">ASL-1</strain>
    </source>
</reference>
<evidence type="ECO:0000256" key="11">
    <source>
        <dbReference type="ARBA" id="ARBA00031158"/>
    </source>
</evidence>
<keyword evidence="6" id="KW-0285">Flavoprotein</keyword>
<evidence type="ECO:0000256" key="1">
    <source>
        <dbReference type="ARBA" id="ARBA00001974"/>
    </source>
</evidence>
<evidence type="ECO:0000256" key="5">
    <source>
        <dbReference type="ARBA" id="ARBA00016406"/>
    </source>
</evidence>
<dbReference type="EC" id="1.14.13.59" evidence="4"/>
<keyword evidence="9" id="KW-0560">Oxidoreductase</keyword>
<evidence type="ECO:0000256" key="3">
    <source>
        <dbReference type="ARBA" id="ARBA00007588"/>
    </source>
</evidence>
<dbReference type="InterPro" id="IPR025700">
    <property type="entry name" value="Lys/Orn_oxygenase"/>
</dbReference>
<dbReference type="OrthoDB" id="7527071at2"/>
<dbReference type="PANTHER" id="PTHR42802">
    <property type="entry name" value="MONOOXYGENASE"/>
    <property type="match status" value="1"/>
</dbReference>
<evidence type="ECO:0000313" key="16">
    <source>
        <dbReference type="Proteomes" id="UP000297776"/>
    </source>
</evidence>
<keyword evidence="8" id="KW-0521">NADP</keyword>
<evidence type="ECO:0000256" key="2">
    <source>
        <dbReference type="ARBA" id="ARBA00004924"/>
    </source>
</evidence>
<dbReference type="EMBL" id="SORX01000007">
    <property type="protein sequence ID" value="TFE00364.1"/>
    <property type="molecule type" value="Genomic_DNA"/>
</dbReference>
<comment type="caution">
    <text evidence="15">The sequence shown here is derived from an EMBL/GenBank/DDBJ whole genome shotgun (WGS) entry which is preliminary data.</text>
</comment>
<evidence type="ECO:0000256" key="7">
    <source>
        <dbReference type="ARBA" id="ARBA00022827"/>
    </source>
</evidence>
<evidence type="ECO:0000256" key="4">
    <source>
        <dbReference type="ARBA" id="ARBA00013076"/>
    </source>
</evidence>
<gene>
    <name evidence="15" type="ORF">E2626_12875</name>
</gene>
<evidence type="ECO:0000256" key="13">
    <source>
        <dbReference type="ARBA" id="ARBA00032738"/>
    </source>
</evidence>
<proteinExistence type="inferred from homology"/>
<accession>A0A4Y8LCN0</accession>
<keyword evidence="15" id="KW-0503">Monooxygenase</keyword>
<dbReference type="Proteomes" id="UP000297776">
    <property type="component" value="Unassembled WGS sequence"/>
</dbReference>
<evidence type="ECO:0000256" key="8">
    <source>
        <dbReference type="ARBA" id="ARBA00022857"/>
    </source>
</evidence>
<dbReference type="Pfam" id="PF13434">
    <property type="entry name" value="Lys_Orn_oxgnase"/>
    <property type="match status" value="1"/>
</dbReference>
<evidence type="ECO:0000313" key="15">
    <source>
        <dbReference type="EMBL" id="TFE00364.1"/>
    </source>
</evidence>
<dbReference type="AlphaFoldDB" id="A0A4Y8LCN0"/>
<dbReference type="SUPFAM" id="SSF51905">
    <property type="entry name" value="FAD/NAD(P)-binding domain"/>
    <property type="match status" value="2"/>
</dbReference>
<dbReference type="PANTHER" id="PTHR42802:SF1">
    <property type="entry name" value="L-ORNITHINE N(5)-MONOOXYGENASE"/>
    <property type="match status" value="1"/>
</dbReference>
<dbReference type="GO" id="GO:0006879">
    <property type="term" value="P:intracellular iron ion homeostasis"/>
    <property type="evidence" value="ECO:0007669"/>
    <property type="project" value="TreeGrafter"/>
</dbReference>
<dbReference type="InterPro" id="IPR036188">
    <property type="entry name" value="FAD/NAD-bd_sf"/>
</dbReference>
<evidence type="ECO:0000256" key="6">
    <source>
        <dbReference type="ARBA" id="ARBA00022630"/>
    </source>
</evidence>
<evidence type="ECO:0000256" key="12">
    <source>
        <dbReference type="ARBA" id="ARBA00032493"/>
    </source>
</evidence>